<feature type="domain" description="Methyltransferase FkbM" evidence="11">
    <location>
        <begin position="1313"/>
        <end position="1466"/>
    </location>
</feature>
<feature type="compositionally biased region" description="Polar residues" evidence="9">
    <location>
        <begin position="12"/>
        <end position="23"/>
    </location>
</feature>
<evidence type="ECO:0000256" key="9">
    <source>
        <dbReference type="SAM" id="MobiDB-lite"/>
    </source>
</evidence>
<feature type="region of interest" description="Disordered" evidence="9">
    <location>
        <begin position="1"/>
        <end position="23"/>
    </location>
</feature>
<evidence type="ECO:0000256" key="7">
    <source>
        <dbReference type="ARBA" id="ARBA00022803"/>
    </source>
</evidence>
<dbReference type="PANTHER" id="PTHR44835:SF1">
    <property type="entry name" value="PROTEIN O-GLCNAC TRANSFERASE"/>
    <property type="match status" value="1"/>
</dbReference>
<dbReference type="NCBIfam" id="TIGR01444">
    <property type="entry name" value="fkbM_fam"/>
    <property type="match status" value="1"/>
</dbReference>
<dbReference type="InterPro" id="IPR001296">
    <property type="entry name" value="Glyco_trans_1"/>
</dbReference>
<evidence type="ECO:0000256" key="6">
    <source>
        <dbReference type="ARBA" id="ARBA00022737"/>
    </source>
</evidence>
<feature type="domain" description="Glycosyl transferase family 1" evidence="10">
    <location>
        <begin position="1086"/>
        <end position="1197"/>
    </location>
</feature>
<dbReference type="SUPFAM" id="SSF53335">
    <property type="entry name" value="S-adenosyl-L-methionine-dependent methyltransferases"/>
    <property type="match status" value="1"/>
</dbReference>
<keyword evidence="5" id="KW-0808">Transferase</keyword>
<accession>A0ABQ6XA74</accession>
<evidence type="ECO:0000259" key="11">
    <source>
        <dbReference type="Pfam" id="PF05050"/>
    </source>
</evidence>
<feature type="compositionally biased region" description="Basic residues" evidence="9">
    <location>
        <begin position="1"/>
        <end position="11"/>
    </location>
</feature>
<dbReference type="Pfam" id="PF13844">
    <property type="entry name" value="Glyco_transf_41"/>
    <property type="match status" value="2"/>
</dbReference>
<keyword evidence="7 8" id="KW-0802">TPR repeat</keyword>
<dbReference type="EC" id="2.4.1.255" evidence="3"/>
<evidence type="ECO:0000259" key="12">
    <source>
        <dbReference type="Pfam" id="PF13439"/>
    </source>
</evidence>
<comment type="caution">
    <text evidence="14">The sequence shown here is derived from an EMBL/GenBank/DDBJ whole genome shotgun (WGS) entry which is preliminary data.</text>
</comment>
<dbReference type="InterPro" id="IPR029063">
    <property type="entry name" value="SAM-dependent_MTases_sf"/>
</dbReference>
<dbReference type="Gene3D" id="3.40.50.2000">
    <property type="entry name" value="Glycogen Phosphorylase B"/>
    <property type="match status" value="3"/>
</dbReference>
<evidence type="ECO:0000313" key="15">
    <source>
        <dbReference type="Proteomes" id="UP000466130"/>
    </source>
</evidence>
<evidence type="ECO:0000256" key="1">
    <source>
        <dbReference type="ARBA" id="ARBA00004922"/>
    </source>
</evidence>
<dbReference type="InterPro" id="IPR011990">
    <property type="entry name" value="TPR-like_helical_dom_sf"/>
</dbReference>
<dbReference type="InterPro" id="IPR028098">
    <property type="entry name" value="Glyco_trans_4-like_N"/>
</dbReference>
<dbReference type="PANTHER" id="PTHR44835">
    <property type="entry name" value="UDP-N-ACETYLGLUCOSAMINE--PEPTIDE N-ACETYLGLUCOSAMINYLTRANSFERASE SPINDLY-RELATED"/>
    <property type="match status" value="1"/>
</dbReference>
<dbReference type="EMBL" id="VWRT01000005">
    <property type="protein sequence ID" value="KAE8438885.1"/>
    <property type="molecule type" value="Genomic_DNA"/>
</dbReference>
<dbReference type="Gene3D" id="3.40.50.150">
    <property type="entry name" value="Vaccinia Virus protein VP39"/>
    <property type="match status" value="1"/>
</dbReference>
<feature type="domain" description="O-GlcNAc transferase C-terminal" evidence="13">
    <location>
        <begin position="272"/>
        <end position="425"/>
    </location>
</feature>
<evidence type="ECO:0000256" key="3">
    <source>
        <dbReference type="ARBA" id="ARBA00011970"/>
    </source>
</evidence>
<sequence>MARKQAKKNQSKKNGQVTPTSQSLARMTTAFDKAYKASQLTQALNIAGAMTQQFPSSALGWVAKADTYARLKQFADAISCMQQIDKIMHQVPSEYQLKRAQYQVLGGQASDAIPTLLSLVKQQDKNPDIFSWLSQAYHVQGKNDLALQANDKAIQLDRSNVDTLLWRSRILDNLRRPGEAKKTLLEVKKLASNKLSVNNHLGSLAMREGEYREAEQYFQAELSLQDNSQVFSNLIIAQHYNPENTAEQLKEIHQQWAKKYQLKNMNGAFKPARPNKKIRLGLLSGGFRVHPVGQMVLPALENLSSDEFELFFYSTNQVQDSITEKVIALASQWRVVENVTNQYLSDVIKSDGIDILLDMNGGGDGSRYQAISSKPAPLIVKWVGMQINTTGLDAVDYFLSDHFETPHGSDHLYTEKLIRLPDDYVCYHLPEYMPSVSSLPALGNQFITFGCLNNPAKLSPPLIKEWAQLLHEVPSSRLLLRGIQFEGDNFKRKIVKSFNEQGIEEGRLILEGPARHEQFLTTYQRIDIALDTWPYSGGLTTCEALAMGVPVVTCVGPTFAGRHSATHLANAGMPELVTDNWDDFRKRAKELASDLPSLAVIRAALPTILKESPLCDGPRFAKHFTMAMRGIWYRHCEGKQPEALTFNKEGDAWFADDEQLIELVAVESEPEQQEAELEWHLDSPITVIDNGALFARHPRFTEWMQTGNFAVITFDPGSLLTKQADELKQLGEWHHYPHATLGDGKDATLYATLDPELTGTLQPLEEQQTGEQDDPLRVLSMLPISTVPLNAIEGLPGIDLLILDSLNDAIAILENGHRYLANTLLVQVKLAFQPTHERQPNLAELQRWASLNGLDFLRLENLTYKGLELRSDDAIFVAKDIDSQQKDKVEWLLAYLYEKSDGESVTDIDTLAGDGVQAEEHHFKAGDELYFVKHQKGKRQKEENKNLLIVCSRGETFIKPIVEVFSKNFNVKYWHLGYRLPNMERLQSLMDWSDVTWFEWCDEVVVEASKAIQKKCKVVCRLHGFEAFSQWPYKIESGFLDRLIFVSEHTMEYVKNRGVNISSVVIHNGVDLEGFTYRERGPGFSLAFVASFKSVKNPQLLVQVIEKLAKIDKRYTVHVAGKISDPILYRYINHILESLCIKENVVFYGHVENIDDWLEDKDYLISTSVSESFGYNIAEAMAKGIKPLIHNWPGAKNIYPQSLVFNTVEEAVGQVLSDDYRSSEYNGFIKRNYALSKQISELEKCLMEEDNLEIKRASEDICRFLYGGENIGFYLPNKNDHIQKIIARTGSFYEVAMLEDMLSRFKDGAVVIDIGANIGNHTIFFSKFFNASHVISFEPNIDAFNILMENIEINGVDGKVDAFNLGVADSNGKASVIFHDPNNVGMTKIGMSENGEIDVVKLDDFLRNSETGNVGMIKLDVEGMELDVLKGCEEVLSVSSPLLYVEAGDQSYFNAVSEYLKVFGYKAIKRFNATPTYLFEVL</sequence>
<comment type="similarity">
    <text evidence="2">Belongs to the glycosyltransferase 41 family. O-GlcNAc transferase subfamily.</text>
</comment>
<proteinExistence type="inferred from homology"/>
<dbReference type="Pfam" id="PF05050">
    <property type="entry name" value="Methyltransf_21"/>
    <property type="match status" value="1"/>
</dbReference>
<dbReference type="PROSITE" id="PS50005">
    <property type="entry name" value="TPR"/>
    <property type="match status" value="1"/>
</dbReference>
<dbReference type="Gene3D" id="3.40.50.11380">
    <property type="match status" value="1"/>
</dbReference>
<keyword evidence="14" id="KW-0489">Methyltransferase</keyword>
<dbReference type="InterPro" id="IPR051939">
    <property type="entry name" value="Glycosyltr_41/O-GlcNAc_trsf"/>
</dbReference>
<dbReference type="CDD" id="cd03801">
    <property type="entry name" value="GT4_PimA-like"/>
    <property type="match status" value="1"/>
</dbReference>
<feature type="domain" description="O-GlcNAc transferase C-terminal" evidence="13">
    <location>
        <begin position="442"/>
        <end position="621"/>
    </location>
</feature>
<evidence type="ECO:0000259" key="10">
    <source>
        <dbReference type="Pfam" id="PF00534"/>
    </source>
</evidence>
<gene>
    <name evidence="14" type="ORF">F1978_08055</name>
</gene>
<dbReference type="Proteomes" id="UP000466130">
    <property type="component" value="Unassembled WGS sequence"/>
</dbReference>
<dbReference type="Pfam" id="PF13439">
    <property type="entry name" value="Glyco_transf_4"/>
    <property type="match status" value="1"/>
</dbReference>
<reference evidence="14 15" key="1">
    <citation type="submission" date="2019-09" db="EMBL/GenBank/DDBJ databases">
        <title>The Halomonas whole genome shotgun (WGS).</title>
        <authorList>
            <person name="Xie Z."/>
        </authorList>
    </citation>
    <scope>NUCLEOTIDE SEQUENCE [LARGE SCALE GENOMIC DNA]</scope>
    <source>
        <strain evidence="14 15">NBT06E8</strain>
    </source>
</reference>
<evidence type="ECO:0000313" key="14">
    <source>
        <dbReference type="EMBL" id="KAE8438885.1"/>
    </source>
</evidence>
<keyword evidence="15" id="KW-1185">Reference proteome</keyword>
<keyword evidence="6" id="KW-0677">Repeat</keyword>
<dbReference type="SUPFAM" id="SSF48452">
    <property type="entry name" value="TPR-like"/>
    <property type="match status" value="1"/>
</dbReference>
<feature type="repeat" description="TPR" evidence="8">
    <location>
        <begin position="195"/>
        <end position="228"/>
    </location>
</feature>
<dbReference type="SUPFAM" id="SSF53756">
    <property type="entry name" value="UDP-Glycosyltransferase/glycogen phosphorylase"/>
    <property type="match status" value="2"/>
</dbReference>
<evidence type="ECO:0000256" key="8">
    <source>
        <dbReference type="PROSITE-ProRule" id="PRU00339"/>
    </source>
</evidence>
<evidence type="ECO:0000256" key="4">
    <source>
        <dbReference type="ARBA" id="ARBA00022676"/>
    </source>
</evidence>
<dbReference type="InterPro" id="IPR006342">
    <property type="entry name" value="FkbM_mtfrase"/>
</dbReference>
<evidence type="ECO:0000259" key="13">
    <source>
        <dbReference type="Pfam" id="PF13844"/>
    </source>
</evidence>
<dbReference type="InterPro" id="IPR029489">
    <property type="entry name" value="OGT/SEC/SPY_C"/>
</dbReference>
<organism evidence="14 15">
    <name type="scientific">Vreelandella piezotolerans</name>
    <dbReference type="NCBI Taxonomy" id="2609667"/>
    <lineage>
        <taxon>Bacteria</taxon>
        <taxon>Pseudomonadati</taxon>
        <taxon>Pseudomonadota</taxon>
        <taxon>Gammaproteobacteria</taxon>
        <taxon>Oceanospirillales</taxon>
        <taxon>Halomonadaceae</taxon>
        <taxon>Vreelandella</taxon>
    </lineage>
</organism>
<feature type="domain" description="Glycosyltransferase subfamily 4-like N-terminal" evidence="12">
    <location>
        <begin position="951"/>
        <end position="1073"/>
    </location>
</feature>
<keyword evidence="4" id="KW-0328">Glycosyltransferase</keyword>
<dbReference type="GO" id="GO:0032259">
    <property type="term" value="P:methylation"/>
    <property type="evidence" value="ECO:0007669"/>
    <property type="project" value="UniProtKB-KW"/>
</dbReference>
<comment type="pathway">
    <text evidence="1">Protein modification; protein glycosylation.</text>
</comment>
<dbReference type="InterPro" id="IPR019734">
    <property type="entry name" value="TPR_rpt"/>
</dbReference>
<name>A0ABQ6XA74_9GAMM</name>
<dbReference type="Pfam" id="PF00534">
    <property type="entry name" value="Glycos_transf_1"/>
    <property type="match status" value="1"/>
</dbReference>
<dbReference type="GO" id="GO:0008168">
    <property type="term" value="F:methyltransferase activity"/>
    <property type="evidence" value="ECO:0007669"/>
    <property type="project" value="UniProtKB-KW"/>
</dbReference>
<protein>
    <recommendedName>
        <fullName evidence="3">protein O-GlcNAc transferase</fullName>
        <ecNumber evidence="3">2.4.1.255</ecNumber>
    </recommendedName>
</protein>
<evidence type="ECO:0000256" key="5">
    <source>
        <dbReference type="ARBA" id="ARBA00022679"/>
    </source>
</evidence>
<evidence type="ECO:0000256" key="2">
    <source>
        <dbReference type="ARBA" id="ARBA00005386"/>
    </source>
</evidence>
<dbReference type="Gene3D" id="1.25.40.10">
    <property type="entry name" value="Tetratricopeptide repeat domain"/>
    <property type="match status" value="1"/>
</dbReference>
<dbReference type="RefSeq" id="WP_153843082.1">
    <property type="nucleotide sequence ID" value="NZ_CP048602.1"/>
</dbReference>
<dbReference type="Pfam" id="PF13432">
    <property type="entry name" value="TPR_16"/>
    <property type="match status" value="1"/>
</dbReference>